<sequence>MARNSIKVKGYNGGNVRVLVTFKSSVPTMSGNKPKATMQLTLMMTQMERMRMWRIPSGLLRIQNNIKENGDVITVIRKDTLLHTDIRSMEEAGSSIPTENGVVQEDSNRDQSNLSDIKKLSGDFVTFGGGAKGKITGKGILRVDELPSLKDVLLVDGLTVN</sequence>
<gene>
    <name evidence="2" type="ORF">LIER_31485</name>
</gene>
<evidence type="ECO:0000313" key="3">
    <source>
        <dbReference type="Proteomes" id="UP001454036"/>
    </source>
</evidence>
<evidence type="ECO:0000313" key="2">
    <source>
        <dbReference type="EMBL" id="GAA0184197.1"/>
    </source>
</evidence>
<organism evidence="2 3">
    <name type="scientific">Lithospermum erythrorhizon</name>
    <name type="common">Purple gromwell</name>
    <name type="synonym">Lithospermum officinale var. erythrorhizon</name>
    <dbReference type="NCBI Taxonomy" id="34254"/>
    <lineage>
        <taxon>Eukaryota</taxon>
        <taxon>Viridiplantae</taxon>
        <taxon>Streptophyta</taxon>
        <taxon>Embryophyta</taxon>
        <taxon>Tracheophyta</taxon>
        <taxon>Spermatophyta</taxon>
        <taxon>Magnoliopsida</taxon>
        <taxon>eudicotyledons</taxon>
        <taxon>Gunneridae</taxon>
        <taxon>Pentapetalae</taxon>
        <taxon>asterids</taxon>
        <taxon>lamiids</taxon>
        <taxon>Boraginales</taxon>
        <taxon>Boraginaceae</taxon>
        <taxon>Boraginoideae</taxon>
        <taxon>Lithospermeae</taxon>
        <taxon>Lithospermum</taxon>
    </lineage>
</organism>
<protein>
    <submittedName>
        <fullName evidence="2">Uncharacterized protein</fullName>
    </submittedName>
</protein>
<keyword evidence="3" id="KW-1185">Reference proteome</keyword>
<accession>A0AAV3RUX2</accession>
<name>A0AAV3RUX2_LITER</name>
<reference evidence="2 3" key="1">
    <citation type="submission" date="2024-01" db="EMBL/GenBank/DDBJ databases">
        <title>The complete chloroplast genome sequence of Lithospermum erythrorhizon: insights into the phylogenetic relationship among Boraginaceae species and the maternal lineages of purple gromwells.</title>
        <authorList>
            <person name="Okada T."/>
            <person name="Watanabe K."/>
        </authorList>
    </citation>
    <scope>NUCLEOTIDE SEQUENCE [LARGE SCALE GENOMIC DNA]</scope>
</reference>
<evidence type="ECO:0000256" key="1">
    <source>
        <dbReference type="SAM" id="MobiDB-lite"/>
    </source>
</evidence>
<comment type="caution">
    <text evidence="2">The sequence shown here is derived from an EMBL/GenBank/DDBJ whole genome shotgun (WGS) entry which is preliminary data.</text>
</comment>
<feature type="region of interest" description="Disordered" evidence="1">
    <location>
        <begin position="92"/>
        <end position="114"/>
    </location>
</feature>
<dbReference type="AlphaFoldDB" id="A0AAV3RUX2"/>
<dbReference type="EMBL" id="BAABME010011718">
    <property type="protein sequence ID" value="GAA0184197.1"/>
    <property type="molecule type" value="Genomic_DNA"/>
</dbReference>
<dbReference type="Proteomes" id="UP001454036">
    <property type="component" value="Unassembled WGS sequence"/>
</dbReference>
<proteinExistence type="predicted"/>